<dbReference type="InterPro" id="IPR018584">
    <property type="entry name" value="GT87"/>
</dbReference>
<comment type="similarity">
    <text evidence="7">Belongs to the glycosyltransferase 87 family.</text>
</comment>
<feature type="transmembrane region" description="Helical" evidence="9">
    <location>
        <begin position="197"/>
        <end position="218"/>
    </location>
</feature>
<reference evidence="10 11" key="1">
    <citation type="journal article" date="2017" name="Elife">
        <title>Extensive horizontal gene transfer in cheese-associated bacteria.</title>
        <authorList>
            <person name="Bonham K.S."/>
            <person name="Wolfe B.E."/>
            <person name="Dutton R.J."/>
        </authorList>
    </citation>
    <scope>NUCLEOTIDE SEQUENCE [LARGE SCALE GENOMIC DNA]</scope>
    <source>
        <strain evidence="10 11">JB182</strain>
    </source>
</reference>
<evidence type="ECO:0000313" key="10">
    <source>
        <dbReference type="EMBL" id="PMQ18808.1"/>
    </source>
</evidence>
<keyword evidence="6 9" id="KW-0472">Membrane</keyword>
<feature type="transmembrane region" description="Helical" evidence="9">
    <location>
        <begin position="264"/>
        <end position="283"/>
    </location>
</feature>
<evidence type="ECO:0000256" key="4">
    <source>
        <dbReference type="ARBA" id="ARBA00022692"/>
    </source>
</evidence>
<feature type="transmembrane region" description="Helical" evidence="9">
    <location>
        <begin position="7"/>
        <end position="30"/>
    </location>
</feature>
<dbReference type="AlphaFoldDB" id="A0A2N7RY60"/>
<feature type="transmembrane region" description="Helical" evidence="9">
    <location>
        <begin position="87"/>
        <end position="108"/>
    </location>
</feature>
<evidence type="ECO:0000256" key="7">
    <source>
        <dbReference type="ARBA" id="ARBA00024033"/>
    </source>
</evidence>
<keyword evidence="3" id="KW-0808">Transferase</keyword>
<evidence type="ECO:0008006" key="12">
    <source>
        <dbReference type="Google" id="ProtNLM"/>
    </source>
</evidence>
<feature type="transmembrane region" description="Helical" evidence="9">
    <location>
        <begin position="170"/>
        <end position="190"/>
    </location>
</feature>
<feature type="compositionally biased region" description="Polar residues" evidence="8">
    <location>
        <begin position="390"/>
        <end position="399"/>
    </location>
</feature>
<comment type="subcellular location">
    <subcellularLocation>
        <location evidence="1">Cell membrane</location>
        <topology evidence="1">Multi-pass membrane protein</topology>
    </subcellularLocation>
</comment>
<dbReference type="Pfam" id="PF09594">
    <property type="entry name" value="GT87"/>
    <property type="match status" value="1"/>
</dbReference>
<dbReference type="Proteomes" id="UP000235739">
    <property type="component" value="Unassembled WGS sequence"/>
</dbReference>
<organism evidence="10 11">
    <name type="scientific">Glutamicibacter arilaitensis</name>
    <dbReference type="NCBI Taxonomy" id="256701"/>
    <lineage>
        <taxon>Bacteria</taxon>
        <taxon>Bacillati</taxon>
        <taxon>Actinomycetota</taxon>
        <taxon>Actinomycetes</taxon>
        <taxon>Micrococcales</taxon>
        <taxon>Micrococcaceae</taxon>
        <taxon>Glutamicibacter</taxon>
    </lineage>
</organism>
<comment type="caution">
    <text evidence="10">The sequence shown here is derived from an EMBL/GenBank/DDBJ whole genome shotgun (WGS) entry which is preliminary data.</text>
</comment>
<evidence type="ECO:0000256" key="5">
    <source>
        <dbReference type="ARBA" id="ARBA00022989"/>
    </source>
</evidence>
<keyword evidence="4 9" id="KW-0812">Transmembrane</keyword>
<dbReference type="GO" id="GO:0005886">
    <property type="term" value="C:plasma membrane"/>
    <property type="evidence" value="ECO:0007669"/>
    <property type="project" value="UniProtKB-SubCell"/>
</dbReference>
<evidence type="ECO:0000256" key="3">
    <source>
        <dbReference type="ARBA" id="ARBA00022679"/>
    </source>
</evidence>
<keyword evidence="2" id="KW-1003">Cell membrane</keyword>
<name>A0A2N7RY60_9MICC</name>
<evidence type="ECO:0000256" key="1">
    <source>
        <dbReference type="ARBA" id="ARBA00004651"/>
    </source>
</evidence>
<proteinExistence type="inferred from homology"/>
<feature type="transmembrane region" description="Helical" evidence="9">
    <location>
        <begin position="295"/>
        <end position="319"/>
    </location>
</feature>
<feature type="transmembrane region" description="Helical" evidence="9">
    <location>
        <begin position="120"/>
        <end position="150"/>
    </location>
</feature>
<evidence type="ECO:0000256" key="6">
    <source>
        <dbReference type="ARBA" id="ARBA00023136"/>
    </source>
</evidence>
<dbReference type="GO" id="GO:0016758">
    <property type="term" value="F:hexosyltransferase activity"/>
    <property type="evidence" value="ECO:0007669"/>
    <property type="project" value="InterPro"/>
</dbReference>
<dbReference type="EMBL" id="PNQX01000003">
    <property type="protein sequence ID" value="PMQ18808.1"/>
    <property type="molecule type" value="Genomic_DNA"/>
</dbReference>
<dbReference type="RefSeq" id="WP_102598989.1">
    <property type="nucleotide sequence ID" value="NZ_PNQX01000003.1"/>
</dbReference>
<feature type="transmembrane region" description="Helical" evidence="9">
    <location>
        <begin position="238"/>
        <end position="257"/>
    </location>
</feature>
<accession>A0A2N7RY60</accession>
<evidence type="ECO:0000256" key="2">
    <source>
        <dbReference type="ARBA" id="ARBA00022475"/>
    </source>
</evidence>
<keyword evidence="5 9" id="KW-1133">Transmembrane helix</keyword>
<evidence type="ECO:0000256" key="8">
    <source>
        <dbReference type="SAM" id="MobiDB-lite"/>
    </source>
</evidence>
<protein>
    <recommendedName>
        <fullName evidence="12">DUF2029 domain-containing protein</fullName>
    </recommendedName>
</protein>
<evidence type="ECO:0000313" key="11">
    <source>
        <dbReference type="Proteomes" id="UP000235739"/>
    </source>
</evidence>
<evidence type="ECO:0000256" key="9">
    <source>
        <dbReference type="SAM" id="Phobius"/>
    </source>
</evidence>
<sequence length="410" mass="45057">MLQQKYVIQYLLPLAMTLLFLCLALSSLTYMPVDFFVYYDAARQAFTTENIYAHNIFSERLPDEGLPFVYTPFTLLLIQPFTLLPPMLAWVTWTFVMLCGLAWALRFLARSIGHDPSSKFVIALFLLLSGTTVIAQHLAFGQINILLAVACLYDLAANKTQRISWLPRGLLTGIAAGIKLTPAFFLFYLLATRQFRAAIWMCAGGLGTLAIGAVLFPVNTWHYLSVEILSLSDKVDLGSNFATSGNNSISGALAYFWADAPLGVKAFFILGVAAAALATAYHLHKAQRTLDAVLIVGASIQLLSPVSWIHHWVFLVFIVLRLSLNARTRRWGLAGLLFLLMQPTDLGDWVLTALPENIVLSAIGIVFREGLLLLTLALGIVLARPSSSFEISETGTSSPARLPEGQSSER</sequence>
<gene>
    <name evidence="10" type="ORF">CIK84_15550</name>
</gene>
<feature type="region of interest" description="Disordered" evidence="8">
    <location>
        <begin position="390"/>
        <end position="410"/>
    </location>
</feature>